<dbReference type="Gene3D" id="2.40.110.10">
    <property type="entry name" value="Butyryl-CoA Dehydrogenase, subunit A, domain 2"/>
    <property type="match status" value="1"/>
</dbReference>
<keyword evidence="5" id="KW-0560">Oxidoreductase</keyword>
<dbReference type="Pfam" id="PF02771">
    <property type="entry name" value="Acyl-CoA_dh_N"/>
    <property type="match status" value="1"/>
</dbReference>
<dbReference type="PROSITE" id="PS50255">
    <property type="entry name" value="CYTOCHROME_B5_2"/>
    <property type="match status" value="1"/>
</dbReference>
<dbReference type="Pfam" id="PF00173">
    <property type="entry name" value="Cyt-b5"/>
    <property type="match status" value="1"/>
</dbReference>
<dbReference type="InterPro" id="IPR009100">
    <property type="entry name" value="AcylCoA_DH/oxidase_NM_dom_sf"/>
</dbReference>
<comment type="similarity">
    <text evidence="2">Belongs to the acyl-CoA dehydrogenase family.</text>
</comment>
<dbReference type="EMBL" id="ML976675">
    <property type="protein sequence ID" value="KAF1974391.1"/>
    <property type="molecule type" value="Genomic_DNA"/>
</dbReference>
<dbReference type="PANTHER" id="PTHR48083:SF28">
    <property type="entry name" value="ACYL-COA DEHYDROGENASE FAMILY PROTEIN (AFU_ORTHOLOGUE AFUA_6G10880)-RELATED"/>
    <property type="match status" value="1"/>
</dbReference>
<dbReference type="Gene3D" id="3.10.120.10">
    <property type="entry name" value="Cytochrome b5-like heme/steroid binding domain"/>
    <property type="match status" value="1"/>
</dbReference>
<evidence type="ECO:0000256" key="5">
    <source>
        <dbReference type="ARBA" id="ARBA00023002"/>
    </source>
</evidence>
<dbReference type="Pfam" id="PF02770">
    <property type="entry name" value="Acyl-CoA_dh_M"/>
    <property type="match status" value="1"/>
</dbReference>
<feature type="compositionally biased region" description="Pro residues" evidence="6">
    <location>
        <begin position="83"/>
        <end position="92"/>
    </location>
</feature>
<dbReference type="SUPFAM" id="SSF56645">
    <property type="entry name" value="Acyl-CoA dehydrogenase NM domain-like"/>
    <property type="match status" value="1"/>
</dbReference>
<evidence type="ECO:0000313" key="9">
    <source>
        <dbReference type="Proteomes" id="UP000800036"/>
    </source>
</evidence>
<protein>
    <submittedName>
        <fullName evidence="8">Acyl-CoA dehydrogenase-like protein</fullName>
    </submittedName>
</protein>
<dbReference type="Proteomes" id="UP000800036">
    <property type="component" value="Unassembled WGS sequence"/>
</dbReference>
<dbReference type="OrthoDB" id="10254877at2759"/>
<dbReference type="SUPFAM" id="SSF47203">
    <property type="entry name" value="Acyl-CoA dehydrogenase C-terminal domain-like"/>
    <property type="match status" value="1"/>
</dbReference>
<sequence>MSQRFSAADVASHNKGDNLWIIVDEDVYDLTKFQDEHPGGKKILQRVAGKDASKQFWKYHNESILKKFQKKLQVGSLDSKAAPPTPPATPPPQEKEVVKPEANPGVVAPQPTAEAEEAEALDPYGDLIPYADPSWYQSYHSPYFNESHAALRDEVRQWVDEEIQPYVTEWDEAKKVPDEIFKQMGERGYLAGLLGMHFPTHLTDKRVKSVPPEKWDLFHEMLLTDELSRSGSGGLVWNLIGGYGIGAPPLFKFGKKELVQRIGPKILSGEKRICLAITEPDAGSDVANLTCEAKLSEDGKHYIVNGEKKWITNGIWCDYFTTAVRTSDKGMNGVSVLLIERDAGGVSTRRMDCQGVWSSGTTYITFEDVKVPVENLIGKANQGFKVVMTNFNHERIGIIIQCLRFSRVCYEESMKYAHKRKTFGKRLIDHPVIRLKLAHMARQIEASYNWLENLIFQCEKMGEMEAMLKLGGAIASLKAQSTTTFEFCAREASQIFGGLSYSRGGQGAKVERLYRDVRAYAIPGGSEEIMLDLSIRQALRVHKVLGMKL</sequence>
<dbReference type="SUPFAM" id="SSF55856">
    <property type="entry name" value="Cytochrome b5-like heme/steroid binding domain"/>
    <property type="match status" value="1"/>
</dbReference>
<dbReference type="InterPro" id="IPR036250">
    <property type="entry name" value="AcylCo_DH-like_C"/>
</dbReference>
<dbReference type="GO" id="GO:0005737">
    <property type="term" value="C:cytoplasm"/>
    <property type="evidence" value="ECO:0007669"/>
    <property type="project" value="TreeGrafter"/>
</dbReference>
<dbReference type="InterPro" id="IPR036400">
    <property type="entry name" value="Cyt_B5-like_heme/steroid_sf"/>
</dbReference>
<dbReference type="Gene3D" id="1.20.140.10">
    <property type="entry name" value="Butyryl-CoA Dehydrogenase, subunit A, domain 3"/>
    <property type="match status" value="1"/>
</dbReference>
<comment type="cofactor">
    <cofactor evidence="1">
        <name>FAD</name>
        <dbReference type="ChEBI" id="CHEBI:57692"/>
    </cofactor>
</comment>
<keyword evidence="9" id="KW-1185">Reference proteome</keyword>
<dbReference type="InterPro" id="IPR001199">
    <property type="entry name" value="Cyt_B5-like_heme/steroid-bd"/>
</dbReference>
<name>A0A6A5VB66_9PLEO</name>
<feature type="domain" description="Cytochrome b5 heme-binding" evidence="7">
    <location>
        <begin position="2"/>
        <end position="78"/>
    </location>
</feature>
<dbReference type="InterPro" id="IPR006091">
    <property type="entry name" value="Acyl-CoA_Oxase/DH_mid-dom"/>
</dbReference>
<dbReference type="Pfam" id="PF00441">
    <property type="entry name" value="Acyl-CoA_dh_1"/>
    <property type="match status" value="1"/>
</dbReference>
<dbReference type="Gene3D" id="1.10.540.10">
    <property type="entry name" value="Acyl-CoA dehydrogenase/oxidase, N-terminal domain"/>
    <property type="match status" value="1"/>
</dbReference>
<dbReference type="GO" id="GO:0050660">
    <property type="term" value="F:flavin adenine dinucleotide binding"/>
    <property type="evidence" value="ECO:0007669"/>
    <property type="project" value="InterPro"/>
</dbReference>
<dbReference type="AlphaFoldDB" id="A0A6A5VB66"/>
<evidence type="ECO:0000256" key="2">
    <source>
        <dbReference type="ARBA" id="ARBA00009347"/>
    </source>
</evidence>
<evidence type="ECO:0000256" key="3">
    <source>
        <dbReference type="ARBA" id="ARBA00022630"/>
    </source>
</evidence>
<reference evidence="8" key="1">
    <citation type="journal article" date="2020" name="Stud. Mycol.">
        <title>101 Dothideomycetes genomes: a test case for predicting lifestyles and emergence of pathogens.</title>
        <authorList>
            <person name="Haridas S."/>
            <person name="Albert R."/>
            <person name="Binder M."/>
            <person name="Bloem J."/>
            <person name="Labutti K."/>
            <person name="Salamov A."/>
            <person name="Andreopoulos B."/>
            <person name="Baker S."/>
            <person name="Barry K."/>
            <person name="Bills G."/>
            <person name="Bluhm B."/>
            <person name="Cannon C."/>
            <person name="Castanera R."/>
            <person name="Culley D."/>
            <person name="Daum C."/>
            <person name="Ezra D."/>
            <person name="Gonzalez J."/>
            <person name="Henrissat B."/>
            <person name="Kuo A."/>
            <person name="Liang C."/>
            <person name="Lipzen A."/>
            <person name="Lutzoni F."/>
            <person name="Magnuson J."/>
            <person name="Mondo S."/>
            <person name="Nolan M."/>
            <person name="Ohm R."/>
            <person name="Pangilinan J."/>
            <person name="Park H.-J."/>
            <person name="Ramirez L."/>
            <person name="Alfaro M."/>
            <person name="Sun H."/>
            <person name="Tritt A."/>
            <person name="Yoshinaga Y."/>
            <person name="Zwiers L.-H."/>
            <person name="Turgeon B."/>
            <person name="Goodwin S."/>
            <person name="Spatafora J."/>
            <person name="Crous P."/>
            <person name="Grigoriev I."/>
        </authorList>
    </citation>
    <scope>NUCLEOTIDE SEQUENCE</scope>
    <source>
        <strain evidence="8">CBS 107.79</strain>
    </source>
</reference>
<dbReference type="PRINTS" id="PR00363">
    <property type="entry name" value="CYTOCHROMEB5"/>
</dbReference>
<evidence type="ECO:0000256" key="4">
    <source>
        <dbReference type="ARBA" id="ARBA00022827"/>
    </source>
</evidence>
<dbReference type="PANTHER" id="PTHR48083">
    <property type="entry name" value="MEDIUM-CHAIN SPECIFIC ACYL-COA DEHYDROGENASE, MITOCHONDRIAL-RELATED"/>
    <property type="match status" value="1"/>
</dbReference>
<evidence type="ECO:0000256" key="1">
    <source>
        <dbReference type="ARBA" id="ARBA00001974"/>
    </source>
</evidence>
<evidence type="ECO:0000313" key="8">
    <source>
        <dbReference type="EMBL" id="KAF1974391.1"/>
    </source>
</evidence>
<keyword evidence="4" id="KW-0274">FAD</keyword>
<gene>
    <name evidence="8" type="ORF">BU23DRAFT_505399</name>
</gene>
<feature type="region of interest" description="Disordered" evidence="6">
    <location>
        <begin position="75"/>
        <end position="98"/>
    </location>
</feature>
<dbReference type="InterPro" id="IPR037069">
    <property type="entry name" value="AcylCoA_DH/ox_N_sf"/>
</dbReference>
<accession>A0A6A5VB66</accession>
<dbReference type="InterPro" id="IPR050741">
    <property type="entry name" value="Acyl-CoA_dehydrogenase"/>
</dbReference>
<evidence type="ECO:0000256" key="6">
    <source>
        <dbReference type="SAM" id="MobiDB-lite"/>
    </source>
</evidence>
<dbReference type="GO" id="GO:0003995">
    <property type="term" value="F:acyl-CoA dehydrogenase activity"/>
    <property type="evidence" value="ECO:0007669"/>
    <property type="project" value="TreeGrafter"/>
</dbReference>
<dbReference type="SMART" id="SM01117">
    <property type="entry name" value="Cyt-b5"/>
    <property type="match status" value="1"/>
</dbReference>
<evidence type="ECO:0000259" key="7">
    <source>
        <dbReference type="PROSITE" id="PS50255"/>
    </source>
</evidence>
<dbReference type="GO" id="GO:0033539">
    <property type="term" value="P:fatty acid beta-oxidation using acyl-CoA dehydrogenase"/>
    <property type="evidence" value="ECO:0007669"/>
    <property type="project" value="TreeGrafter"/>
</dbReference>
<dbReference type="InterPro" id="IPR009075">
    <property type="entry name" value="AcylCo_DH/oxidase_C"/>
</dbReference>
<organism evidence="8 9">
    <name type="scientific">Bimuria novae-zelandiae CBS 107.79</name>
    <dbReference type="NCBI Taxonomy" id="1447943"/>
    <lineage>
        <taxon>Eukaryota</taxon>
        <taxon>Fungi</taxon>
        <taxon>Dikarya</taxon>
        <taxon>Ascomycota</taxon>
        <taxon>Pezizomycotina</taxon>
        <taxon>Dothideomycetes</taxon>
        <taxon>Pleosporomycetidae</taxon>
        <taxon>Pleosporales</taxon>
        <taxon>Massarineae</taxon>
        <taxon>Didymosphaeriaceae</taxon>
        <taxon>Bimuria</taxon>
    </lineage>
</organism>
<keyword evidence="3" id="KW-0285">Flavoprotein</keyword>
<dbReference type="InterPro" id="IPR013786">
    <property type="entry name" value="AcylCoA_DH/ox_N"/>
</dbReference>
<proteinExistence type="inferred from homology"/>
<dbReference type="InterPro" id="IPR046373">
    <property type="entry name" value="Acyl-CoA_Oxase/DH_mid-dom_sf"/>
</dbReference>